<keyword evidence="2" id="KW-1185">Reference proteome</keyword>
<organism evidence="1 2">
    <name type="scientific">Antarcticirhabdus aurantiaca</name>
    <dbReference type="NCBI Taxonomy" id="2606717"/>
    <lineage>
        <taxon>Bacteria</taxon>
        <taxon>Pseudomonadati</taxon>
        <taxon>Pseudomonadota</taxon>
        <taxon>Alphaproteobacteria</taxon>
        <taxon>Hyphomicrobiales</taxon>
        <taxon>Aurantimonadaceae</taxon>
        <taxon>Antarcticirhabdus</taxon>
    </lineage>
</organism>
<name>A0ACD4NQL7_9HYPH</name>
<accession>A0ACD4NQL7</accession>
<gene>
    <name evidence="1" type="ORF">OXU80_01505</name>
</gene>
<dbReference type="EMBL" id="CP113520">
    <property type="protein sequence ID" value="WAJ28955.1"/>
    <property type="molecule type" value="Genomic_DNA"/>
</dbReference>
<protein>
    <submittedName>
        <fullName evidence="1">ABC transporter substrate-binding protein</fullName>
    </submittedName>
</protein>
<reference evidence="1" key="1">
    <citation type="submission" date="2022-11" db="EMBL/GenBank/DDBJ databases">
        <title>beta-Carotene-producing bacterium, Jeongeuplla avenae sp. nov., alleviates the salt stress of Arabidopsis seedlings.</title>
        <authorList>
            <person name="Jiang L."/>
            <person name="Lee J."/>
        </authorList>
    </citation>
    <scope>NUCLEOTIDE SEQUENCE</scope>
    <source>
        <strain evidence="1">DY_R2A_6</strain>
    </source>
</reference>
<evidence type="ECO:0000313" key="2">
    <source>
        <dbReference type="Proteomes" id="UP001163223"/>
    </source>
</evidence>
<sequence>MPFRRGLAALLLAATSLLAATPAGAGPIRVTDAAGRSVEISDTSRIVSIGGAVTETLFALGLGERVVAVDTTSTYPAAAEARPDVGYMRQLGAEGVLSARPSLILAAEGSGPPEAIAVLQAAGIPFVTVPNQPSAEGVAALIRAVSAAAGEPEKGEALAARTKAEIDAVAAALAAAPKPRVAFVMTPPRAAPLVAGRGTAADAMLQLAGATNVFADLSGYKPATPEASLVAAPAVIVTMARGAAPDAAMTAAIAADPALGGTPAAKAGAILSFDGSYLLGFGPRTAAALRDLASKLHPGLVLPEPAAGSNG</sequence>
<evidence type="ECO:0000313" key="1">
    <source>
        <dbReference type="EMBL" id="WAJ28955.1"/>
    </source>
</evidence>
<proteinExistence type="predicted"/>
<dbReference type="Proteomes" id="UP001163223">
    <property type="component" value="Chromosome"/>
</dbReference>